<evidence type="ECO:0000259" key="5">
    <source>
        <dbReference type="PROSITE" id="PS50977"/>
    </source>
</evidence>
<dbReference type="InterPro" id="IPR009057">
    <property type="entry name" value="Homeodomain-like_sf"/>
</dbReference>
<dbReference type="RefSeq" id="WP_101556716.1">
    <property type="nucleotide sequence ID" value="NZ_FXZI01000004.1"/>
</dbReference>
<dbReference type="Pfam" id="PF00440">
    <property type="entry name" value="TetR_N"/>
    <property type="match status" value="1"/>
</dbReference>
<evidence type="ECO:0000313" key="7">
    <source>
        <dbReference type="Proteomes" id="UP000234300"/>
    </source>
</evidence>
<dbReference type="Gene3D" id="1.10.357.10">
    <property type="entry name" value="Tetracycline Repressor, domain 2"/>
    <property type="match status" value="1"/>
</dbReference>
<dbReference type="PRINTS" id="PR00455">
    <property type="entry name" value="HTHTETR"/>
</dbReference>
<proteinExistence type="predicted"/>
<sequence length="189" mass="20720">MPKRIDRNARRNELLDAAVRVFAQKGFAASRVEDVATEAGTGKGTVYLYFASRDAILRAVFDSYAERTSAALKSLPPGPPLERLAELIRATITALAQHRDHAAVLLDLWRASPGLDMASVYRDHRAAIVSLLDEARVRDEIRTGIDDRHAAVIVGALEGSLIQWLVDPEIDLEQLANPIIAVCVEGIRT</sequence>
<organism evidence="6 7">
    <name type="scientific">Brevibacterium aurantiacum</name>
    <dbReference type="NCBI Taxonomy" id="273384"/>
    <lineage>
        <taxon>Bacteria</taxon>
        <taxon>Bacillati</taxon>
        <taxon>Actinomycetota</taxon>
        <taxon>Actinomycetes</taxon>
        <taxon>Micrococcales</taxon>
        <taxon>Brevibacteriaceae</taxon>
        <taxon>Brevibacterium</taxon>
    </lineage>
</organism>
<evidence type="ECO:0000313" key="6">
    <source>
        <dbReference type="EMBL" id="SMX83753.1"/>
    </source>
</evidence>
<dbReference type="EMBL" id="FXZI01000004">
    <property type="protein sequence ID" value="SMX83753.1"/>
    <property type="molecule type" value="Genomic_DNA"/>
</dbReference>
<keyword evidence="2 4" id="KW-0238">DNA-binding</keyword>
<name>A0A2H1J8N9_BREAU</name>
<dbReference type="PANTHER" id="PTHR30055:SF234">
    <property type="entry name" value="HTH-TYPE TRANSCRIPTIONAL REGULATOR BETI"/>
    <property type="match status" value="1"/>
</dbReference>
<dbReference type="PROSITE" id="PS50977">
    <property type="entry name" value="HTH_TETR_2"/>
    <property type="match status" value="1"/>
</dbReference>
<protein>
    <submittedName>
        <fullName evidence="6">Transcriptional regulator, TetR family</fullName>
    </submittedName>
</protein>
<dbReference type="Proteomes" id="UP000234300">
    <property type="component" value="Unassembled WGS sequence"/>
</dbReference>
<evidence type="ECO:0000256" key="3">
    <source>
        <dbReference type="ARBA" id="ARBA00023163"/>
    </source>
</evidence>
<dbReference type="PANTHER" id="PTHR30055">
    <property type="entry name" value="HTH-TYPE TRANSCRIPTIONAL REGULATOR RUTR"/>
    <property type="match status" value="1"/>
</dbReference>
<keyword evidence="1" id="KW-0805">Transcription regulation</keyword>
<evidence type="ECO:0000256" key="1">
    <source>
        <dbReference type="ARBA" id="ARBA00023015"/>
    </source>
</evidence>
<dbReference type="SUPFAM" id="SSF46689">
    <property type="entry name" value="Homeodomain-like"/>
    <property type="match status" value="1"/>
</dbReference>
<dbReference type="InterPro" id="IPR050109">
    <property type="entry name" value="HTH-type_TetR-like_transc_reg"/>
</dbReference>
<accession>A0A2H1J8N9</accession>
<keyword evidence="3" id="KW-0804">Transcription</keyword>
<feature type="domain" description="HTH tetR-type" evidence="5">
    <location>
        <begin position="8"/>
        <end position="68"/>
    </location>
</feature>
<dbReference type="InterPro" id="IPR001647">
    <property type="entry name" value="HTH_TetR"/>
</dbReference>
<gene>
    <name evidence="6" type="ORF">BAURA86_01410</name>
</gene>
<dbReference type="InterPro" id="IPR041490">
    <property type="entry name" value="KstR2_TetR_C"/>
</dbReference>
<dbReference type="SUPFAM" id="SSF48498">
    <property type="entry name" value="Tetracyclin repressor-like, C-terminal domain"/>
    <property type="match status" value="1"/>
</dbReference>
<feature type="DNA-binding region" description="H-T-H motif" evidence="4">
    <location>
        <begin position="31"/>
        <end position="50"/>
    </location>
</feature>
<dbReference type="InterPro" id="IPR036271">
    <property type="entry name" value="Tet_transcr_reg_TetR-rel_C_sf"/>
</dbReference>
<dbReference type="GO" id="GO:0000976">
    <property type="term" value="F:transcription cis-regulatory region binding"/>
    <property type="evidence" value="ECO:0007669"/>
    <property type="project" value="TreeGrafter"/>
</dbReference>
<dbReference type="AlphaFoldDB" id="A0A2H1J8N9"/>
<dbReference type="Pfam" id="PF17932">
    <property type="entry name" value="TetR_C_24"/>
    <property type="match status" value="1"/>
</dbReference>
<evidence type="ECO:0000256" key="2">
    <source>
        <dbReference type="ARBA" id="ARBA00023125"/>
    </source>
</evidence>
<dbReference type="GO" id="GO:0003700">
    <property type="term" value="F:DNA-binding transcription factor activity"/>
    <property type="evidence" value="ECO:0007669"/>
    <property type="project" value="TreeGrafter"/>
</dbReference>
<reference evidence="6 7" key="1">
    <citation type="submission" date="2017-03" db="EMBL/GenBank/DDBJ databases">
        <authorList>
            <person name="Afonso C.L."/>
            <person name="Miller P.J."/>
            <person name="Scott M.A."/>
            <person name="Spackman E."/>
            <person name="Goraichik I."/>
            <person name="Dimitrov K.M."/>
            <person name="Suarez D.L."/>
            <person name="Swayne D.E."/>
        </authorList>
    </citation>
    <scope>NUCLEOTIDE SEQUENCE [LARGE SCALE GENOMIC DNA]</scope>
    <source>
        <strain evidence="7">8(6)</strain>
    </source>
</reference>
<evidence type="ECO:0000256" key="4">
    <source>
        <dbReference type="PROSITE-ProRule" id="PRU00335"/>
    </source>
</evidence>